<sequence>MIEAAAELAAQAAVARRLLREFRQQATSREAYAERAVNENLQLDRRFRRDSAQFLQSKLAFENHPFDAEFRRFPDAGGVMDAHLSRGMDRQLRKVAAQQVENAEILYDHRIRFEARQFGEGGHRFRQFGLGHQRVESHIHLAPELAGMVDQPREVVRREVFRPVAGVEFVQPQIDRVRARAQRRHRGFEIARGGQEFGPEDFDGFL</sequence>
<comment type="caution">
    <text evidence="1">The sequence shown here is derived from an EMBL/GenBank/DDBJ whole genome shotgun (WGS) entry which is preliminary data.</text>
</comment>
<name>A0A645G6H9_9ZZZZ</name>
<proteinExistence type="predicted"/>
<reference evidence="1" key="1">
    <citation type="submission" date="2019-08" db="EMBL/GenBank/DDBJ databases">
        <authorList>
            <person name="Kucharzyk K."/>
            <person name="Murdoch R.W."/>
            <person name="Higgins S."/>
            <person name="Loffler F."/>
        </authorList>
    </citation>
    <scope>NUCLEOTIDE SEQUENCE</scope>
</reference>
<dbReference type="EMBL" id="VSSQ01069573">
    <property type="protein sequence ID" value="MPN21570.1"/>
    <property type="molecule type" value="Genomic_DNA"/>
</dbReference>
<evidence type="ECO:0000313" key="1">
    <source>
        <dbReference type="EMBL" id="MPN21570.1"/>
    </source>
</evidence>
<accession>A0A645G6H9</accession>
<dbReference type="AlphaFoldDB" id="A0A645G6H9"/>
<protein>
    <submittedName>
        <fullName evidence="1">Uncharacterized protein</fullName>
    </submittedName>
</protein>
<organism evidence="1">
    <name type="scientific">bioreactor metagenome</name>
    <dbReference type="NCBI Taxonomy" id="1076179"/>
    <lineage>
        <taxon>unclassified sequences</taxon>
        <taxon>metagenomes</taxon>
        <taxon>ecological metagenomes</taxon>
    </lineage>
</organism>
<gene>
    <name evidence="1" type="ORF">SDC9_168950</name>
</gene>